<protein>
    <submittedName>
        <fullName evidence="1">24107_t:CDS:1</fullName>
    </submittedName>
</protein>
<accession>A0A9N9HQB0</accession>
<sequence>SSMVRHHVLLDVFRSSSMLRHHVYLLDVCHSSSMVLACRSNSMLRHHVCRSSSMIITMLTSKPDLDHRVAYRSPGELLRKLWSTRFNEN</sequence>
<organism evidence="1 2">
    <name type="scientific">Dentiscutata erythropus</name>
    <dbReference type="NCBI Taxonomy" id="1348616"/>
    <lineage>
        <taxon>Eukaryota</taxon>
        <taxon>Fungi</taxon>
        <taxon>Fungi incertae sedis</taxon>
        <taxon>Mucoromycota</taxon>
        <taxon>Glomeromycotina</taxon>
        <taxon>Glomeromycetes</taxon>
        <taxon>Diversisporales</taxon>
        <taxon>Gigasporaceae</taxon>
        <taxon>Dentiscutata</taxon>
    </lineage>
</organism>
<evidence type="ECO:0000313" key="1">
    <source>
        <dbReference type="EMBL" id="CAG8700699.1"/>
    </source>
</evidence>
<evidence type="ECO:0000313" key="2">
    <source>
        <dbReference type="Proteomes" id="UP000789405"/>
    </source>
</evidence>
<dbReference type="EMBL" id="CAJVPY010008786">
    <property type="protein sequence ID" value="CAG8700699.1"/>
    <property type="molecule type" value="Genomic_DNA"/>
</dbReference>
<gene>
    <name evidence="1" type="ORF">DERYTH_LOCUS12968</name>
</gene>
<feature type="non-terminal residue" evidence="1">
    <location>
        <position position="1"/>
    </location>
</feature>
<reference evidence="1" key="1">
    <citation type="submission" date="2021-06" db="EMBL/GenBank/DDBJ databases">
        <authorList>
            <person name="Kallberg Y."/>
            <person name="Tangrot J."/>
            <person name="Rosling A."/>
        </authorList>
    </citation>
    <scope>NUCLEOTIDE SEQUENCE</scope>
    <source>
        <strain evidence="1">MA453B</strain>
    </source>
</reference>
<proteinExistence type="predicted"/>
<dbReference type="AlphaFoldDB" id="A0A9N9HQB0"/>
<dbReference type="Proteomes" id="UP000789405">
    <property type="component" value="Unassembled WGS sequence"/>
</dbReference>
<keyword evidence="2" id="KW-1185">Reference proteome</keyword>
<name>A0A9N9HQB0_9GLOM</name>
<comment type="caution">
    <text evidence="1">The sequence shown here is derived from an EMBL/GenBank/DDBJ whole genome shotgun (WGS) entry which is preliminary data.</text>
</comment>